<comment type="caution">
    <text evidence="1">The sequence shown here is derived from an EMBL/GenBank/DDBJ whole genome shotgun (WGS) entry which is preliminary data.</text>
</comment>
<organism evidence="1 2">
    <name type="scientific">Nonomuraea insulae</name>
    <dbReference type="NCBI Taxonomy" id="1616787"/>
    <lineage>
        <taxon>Bacteria</taxon>
        <taxon>Bacillati</taxon>
        <taxon>Actinomycetota</taxon>
        <taxon>Actinomycetes</taxon>
        <taxon>Streptosporangiales</taxon>
        <taxon>Streptosporangiaceae</taxon>
        <taxon>Nonomuraea</taxon>
    </lineage>
</organism>
<dbReference type="Proteomes" id="UP001596058">
    <property type="component" value="Unassembled WGS sequence"/>
</dbReference>
<protein>
    <submittedName>
        <fullName evidence="1">Uncharacterized protein</fullName>
    </submittedName>
</protein>
<name>A0ABW1CAV8_9ACTN</name>
<sequence>MAHPNGHPIEVTEVKAPANRYEIGHHRELADHTEADLTPQELRDNGIDLVI</sequence>
<proteinExistence type="predicted"/>
<evidence type="ECO:0000313" key="2">
    <source>
        <dbReference type="Proteomes" id="UP001596058"/>
    </source>
</evidence>
<gene>
    <name evidence="1" type="ORF">ACFPZ3_02995</name>
</gene>
<keyword evidence="2" id="KW-1185">Reference proteome</keyword>
<accession>A0ABW1CAV8</accession>
<dbReference type="EMBL" id="JBHSPA010000006">
    <property type="protein sequence ID" value="MFC5822815.1"/>
    <property type="molecule type" value="Genomic_DNA"/>
</dbReference>
<reference evidence="2" key="1">
    <citation type="journal article" date="2019" name="Int. J. Syst. Evol. Microbiol.">
        <title>The Global Catalogue of Microorganisms (GCM) 10K type strain sequencing project: providing services to taxonomists for standard genome sequencing and annotation.</title>
        <authorList>
            <consortium name="The Broad Institute Genomics Platform"/>
            <consortium name="The Broad Institute Genome Sequencing Center for Infectious Disease"/>
            <person name="Wu L."/>
            <person name="Ma J."/>
        </authorList>
    </citation>
    <scope>NUCLEOTIDE SEQUENCE [LARGE SCALE GENOMIC DNA]</scope>
    <source>
        <strain evidence="2">CCUG 53903</strain>
    </source>
</reference>
<evidence type="ECO:0000313" key="1">
    <source>
        <dbReference type="EMBL" id="MFC5822815.1"/>
    </source>
</evidence>
<dbReference type="RefSeq" id="WP_379512367.1">
    <property type="nucleotide sequence ID" value="NZ_JBHSPA010000006.1"/>
</dbReference>